<keyword evidence="4" id="KW-1185">Reference proteome</keyword>
<dbReference type="GO" id="GO:0005524">
    <property type="term" value="F:ATP binding"/>
    <property type="evidence" value="ECO:0007669"/>
    <property type="project" value="InterPro"/>
</dbReference>
<dbReference type="EMBL" id="BSXW01000252">
    <property type="protein sequence ID" value="GMF16456.1"/>
    <property type="molecule type" value="Genomic_DNA"/>
</dbReference>
<comment type="caution">
    <text evidence="3">The sequence shown here is derived from an EMBL/GenBank/DDBJ whole genome shotgun (WGS) entry which is preliminary data.</text>
</comment>
<dbReference type="InterPro" id="IPR000719">
    <property type="entry name" value="Prot_kinase_dom"/>
</dbReference>
<evidence type="ECO:0000313" key="3">
    <source>
        <dbReference type="EMBL" id="GMF16456.1"/>
    </source>
</evidence>
<feature type="domain" description="Protein kinase" evidence="2">
    <location>
        <begin position="304"/>
        <end position="592"/>
    </location>
</feature>
<dbReference type="PANTHER" id="PTHR44329:SF214">
    <property type="entry name" value="PROTEIN KINASE DOMAIN-CONTAINING PROTEIN"/>
    <property type="match status" value="1"/>
</dbReference>
<dbReference type="PANTHER" id="PTHR44329">
    <property type="entry name" value="SERINE/THREONINE-PROTEIN KINASE TNNI3K-RELATED"/>
    <property type="match status" value="1"/>
</dbReference>
<dbReference type="SMART" id="SM00220">
    <property type="entry name" value="S_TKc"/>
    <property type="match status" value="1"/>
</dbReference>
<dbReference type="AlphaFoldDB" id="A0A9W6WTU3"/>
<evidence type="ECO:0000256" key="1">
    <source>
        <dbReference type="SAM" id="MobiDB-lite"/>
    </source>
</evidence>
<dbReference type="InterPro" id="IPR051681">
    <property type="entry name" value="Ser/Thr_Kinases-Pseudokinases"/>
</dbReference>
<evidence type="ECO:0000313" key="4">
    <source>
        <dbReference type="Proteomes" id="UP001165083"/>
    </source>
</evidence>
<dbReference type="InterPro" id="IPR001245">
    <property type="entry name" value="Ser-Thr/Tyr_kinase_cat_dom"/>
</dbReference>
<dbReference type="SUPFAM" id="SSF56112">
    <property type="entry name" value="Protein kinase-like (PK-like)"/>
    <property type="match status" value="2"/>
</dbReference>
<feature type="compositionally biased region" description="Basic and acidic residues" evidence="1">
    <location>
        <begin position="856"/>
        <end position="870"/>
    </location>
</feature>
<dbReference type="GO" id="GO:0004674">
    <property type="term" value="F:protein serine/threonine kinase activity"/>
    <property type="evidence" value="ECO:0007669"/>
    <property type="project" value="TreeGrafter"/>
</dbReference>
<dbReference type="Pfam" id="PF07714">
    <property type="entry name" value="PK_Tyr_Ser-Thr"/>
    <property type="match status" value="2"/>
</dbReference>
<dbReference type="InterPro" id="IPR011009">
    <property type="entry name" value="Kinase-like_dom_sf"/>
</dbReference>
<organism evidence="3 4">
    <name type="scientific">Phytophthora lilii</name>
    <dbReference type="NCBI Taxonomy" id="2077276"/>
    <lineage>
        <taxon>Eukaryota</taxon>
        <taxon>Sar</taxon>
        <taxon>Stramenopiles</taxon>
        <taxon>Oomycota</taxon>
        <taxon>Peronosporomycetes</taxon>
        <taxon>Peronosporales</taxon>
        <taxon>Peronosporaceae</taxon>
        <taxon>Phytophthora</taxon>
    </lineage>
</organism>
<dbReference type="Gene3D" id="1.10.510.10">
    <property type="entry name" value="Transferase(Phosphotransferase) domain 1"/>
    <property type="match status" value="2"/>
</dbReference>
<dbReference type="OrthoDB" id="126505at2759"/>
<evidence type="ECO:0000259" key="2">
    <source>
        <dbReference type="PROSITE" id="PS50011"/>
    </source>
</evidence>
<feature type="region of interest" description="Disordered" evidence="1">
    <location>
        <begin position="223"/>
        <end position="245"/>
    </location>
</feature>
<sequence length="1228" mass="139477">MRLTNRPKLQLSSSSGVIPTDDLSLAETVELLNQELLKKLRRRCEGPFAAFAGVVDRLRLLSKLLQEYCDLDKLVEGEEAISSLLYQLNRSQLLRLEASSDDMHTHQDDVSSIRALIEIVARSQLVFVAHERIDDLNRLFLHGEDGKELEWRDQWEADCEEQFQDFERRVSTELLLREIQRMPLEERSRFTRELQLCMSGSIGGSVVEHGLLRNVLEKLVAHGENRDPVKEEPDPEVEHPRSELEARKRDEEVAVAYWQSDLVALMQWQPRELHQATIGALRSKKQKEYIPAHEITFQTSWLLDQEKEQMSDSSSSSLFKGSWLDTTVAIQLASENFDSSEIYGDDEAEEVFDHQVCLWFRLDHPNVLKLFGGCNDTQREIDLSRSPVARRTGSTGLYFFVCEYPREGTLRQFLLQHRQRCMSKDSQRLVAWTKLYEASLGLKYLHLRGIVHGRLRCREILIGNDGRAKLTVFGSTSYPNKSKNKFDPLLRWTAPERLDIGRECKTTTVPTMESDVFAMGICILEALTMQAPWKPLLDCDVRTALTTGLSLPPRPYGVFNDEQWSLVTQMCHFDPRRRPSISSVVHLLESIVTKAAIFKSTKRMKHVLADNVVKEDKDSGHIVTGEHDAFSVQSTFEENAIPEMLGAVQSMLGTTSEYNTMNEQMCARILDIYSKLRIAASPWSGILTDNSAKSRQWWIRAAQQHIHTEREKRKKPHQETWCSRFGKFVSWVVCMPSELHAAETPLTLTQVPPATSISFEERHQALQVLANVLKEFHECLVVASQEPVISLKMLCASRTRVAQEVYEFHTELDRLLAASPALHTSQTAEVHNWQDSWDEQRRLQVCVATKYGDSTSAHDKDTKKDDESKAEPQYSESRSFDRSSSLDPELALTSVRVSRNSRRRRYTTTQVPSNNTIAADGSAWNLRPVPEVSDPLPEWFIPPEEVLFDPEQPFGRGSFGTVHKGKWLDSDVVVKRVKAEHHASTESFRSEVSIWYSLNHPHIVNLYGACHLGGKPFFVCENAGLGNLNAYLRRRKPGKDNDKIDVAEAWSKLYEAALGLQYLHERGIVHQDLKCDNILVGSDGRAKLTDFGLSTNVLGRNSRQSTDKSSKPIGAVRWKAPELLEAAKLKHDSVSPLVEADIFAFGMCIVQAVSGKFPWGKGYLDPVVSYKVRKGELPKMPKAFKPLQWKLVTHMCAFDPHERLPIGTVVKVLGIIVSSETLGSTLFK</sequence>
<proteinExistence type="predicted"/>
<dbReference type="Gene3D" id="3.30.200.20">
    <property type="entry name" value="Phosphorylase Kinase, domain 1"/>
    <property type="match status" value="1"/>
</dbReference>
<name>A0A9W6WTU3_9STRA</name>
<protein>
    <submittedName>
        <fullName evidence="3">Unnamed protein product</fullName>
    </submittedName>
</protein>
<accession>A0A9W6WTU3</accession>
<feature type="domain" description="Protein kinase" evidence="2">
    <location>
        <begin position="948"/>
        <end position="1222"/>
    </location>
</feature>
<reference evidence="3" key="1">
    <citation type="submission" date="2023-04" db="EMBL/GenBank/DDBJ databases">
        <title>Phytophthora lilii NBRC 32176.</title>
        <authorList>
            <person name="Ichikawa N."/>
            <person name="Sato H."/>
            <person name="Tonouchi N."/>
        </authorList>
    </citation>
    <scope>NUCLEOTIDE SEQUENCE</scope>
    <source>
        <strain evidence="3">NBRC 32176</strain>
    </source>
</reference>
<dbReference type="PROSITE" id="PS00108">
    <property type="entry name" value="PROTEIN_KINASE_ST"/>
    <property type="match status" value="1"/>
</dbReference>
<feature type="region of interest" description="Disordered" evidence="1">
    <location>
        <begin position="853"/>
        <end position="908"/>
    </location>
</feature>
<dbReference type="InterPro" id="IPR008271">
    <property type="entry name" value="Ser/Thr_kinase_AS"/>
</dbReference>
<dbReference type="Proteomes" id="UP001165083">
    <property type="component" value="Unassembled WGS sequence"/>
</dbReference>
<dbReference type="PROSITE" id="PS50011">
    <property type="entry name" value="PROTEIN_KINASE_DOM"/>
    <property type="match status" value="2"/>
</dbReference>
<gene>
    <name evidence="3" type="ORF">Plil01_000586000</name>
</gene>